<proteinExistence type="predicted"/>
<protein>
    <submittedName>
        <fullName evidence="1">Uncharacterized protein</fullName>
    </submittedName>
</protein>
<evidence type="ECO:0000313" key="1">
    <source>
        <dbReference type="EMBL" id="GAA2003196.1"/>
    </source>
</evidence>
<comment type="caution">
    <text evidence="1">The sequence shown here is derived from an EMBL/GenBank/DDBJ whole genome shotgun (WGS) entry which is preliminary data.</text>
</comment>
<name>A0ABN2TAQ8_9ACTN</name>
<dbReference type="EMBL" id="BAAAPC010000013">
    <property type="protein sequence ID" value="GAA2003196.1"/>
    <property type="molecule type" value="Genomic_DNA"/>
</dbReference>
<organism evidence="1 2">
    <name type="scientific">Nocardiopsis rhodophaea</name>
    <dbReference type="NCBI Taxonomy" id="280238"/>
    <lineage>
        <taxon>Bacteria</taxon>
        <taxon>Bacillati</taxon>
        <taxon>Actinomycetota</taxon>
        <taxon>Actinomycetes</taxon>
        <taxon>Streptosporangiales</taxon>
        <taxon>Nocardiopsidaceae</taxon>
        <taxon>Nocardiopsis</taxon>
    </lineage>
</organism>
<keyword evidence="2" id="KW-1185">Reference proteome</keyword>
<evidence type="ECO:0000313" key="2">
    <source>
        <dbReference type="Proteomes" id="UP001501585"/>
    </source>
</evidence>
<accession>A0ABN2TAQ8</accession>
<dbReference type="Proteomes" id="UP001501585">
    <property type="component" value="Unassembled WGS sequence"/>
</dbReference>
<reference evidence="1 2" key="1">
    <citation type="journal article" date="2019" name="Int. J. Syst. Evol. Microbiol.">
        <title>The Global Catalogue of Microorganisms (GCM) 10K type strain sequencing project: providing services to taxonomists for standard genome sequencing and annotation.</title>
        <authorList>
            <consortium name="The Broad Institute Genomics Platform"/>
            <consortium name="The Broad Institute Genome Sequencing Center for Infectious Disease"/>
            <person name="Wu L."/>
            <person name="Ma J."/>
        </authorList>
    </citation>
    <scope>NUCLEOTIDE SEQUENCE [LARGE SCALE GENOMIC DNA]</scope>
    <source>
        <strain evidence="1 2">JCM 15313</strain>
    </source>
</reference>
<sequence>MARVHGASLQSVMDSDGCPLFISDGEPGPVHDLTAARIHVLPALCAAVA</sequence>
<gene>
    <name evidence="1" type="ORF">GCM10009799_32920</name>
</gene>